<dbReference type="OrthoDB" id="2260912at2759"/>
<keyword evidence="4" id="KW-0812">Transmembrane</keyword>
<keyword evidence="6" id="KW-1185">Reference proteome</keyword>
<evidence type="ECO:0008006" key="7">
    <source>
        <dbReference type="Google" id="ProtNLM"/>
    </source>
</evidence>
<feature type="transmembrane region" description="Helical" evidence="4">
    <location>
        <begin position="364"/>
        <end position="387"/>
    </location>
</feature>
<evidence type="ECO:0000313" key="5">
    <source>
        <dbReference type="EMBL" id="KAG2213448.1"/>
    </source>
</evidence>
<dbReference type="Proteomes" id="UP000603453">
    <property type="component" value="Unassembled WGS sequence"/>
</dbReference>
<feature type="region of interest" description="Disordered" evidence="3">
    <location>
        <begin position="466"/>
        <end position="487"/>
    </location>
</feature>
<evidence type="ECO:0000256" key="2">
    <source>
        <dbReference type="ARBA" id="ARBA00022737"/>
    </source>
</evidence>
<dbReference type="PANTHER" id="PTHR46093:SF18">
    <property type="entry name" value="FIBRONECTIN TYPE-III DOMAIN-CONTAINING PROTEIN"/>
    <property type="match status" value="1"/>
</dbReference>
<protein>
    <recommendedName>
        <fullName evidence="7">Galactose oxidase</fullName>
    </recommendedName>
</protein>
<name>A0A8H7RPI6_9FUNG</name>
<dbReference type="Gene3D" id="2.120.10.80">
    <property type="entry name" value="Kelch-type beta propeller"/>
    <property type="match status" value="1"/>
</dbReference>
<sequence>MEEVQAILMTEYRYDSNFVLLPDGVSMLFEGGSNEKTKPIANKTVIYNTAENAWHTLPDFNDPQNGGFRQIYSASTVYMPNINCVGFYGGKELHSNGRNYTTLTGNIITDVDMAYNASLDASITLHESYIGFFYMTLLNLTDNTWHTVPTEPLKIDKINPFMPIYQTATYSPITKKVYYLGGVYHVPHVNEFVVPLKYTIIFDTINSNWENKSLTPPTDGSAMPAPRQLHTATLLNTQEDILVYGGTSELDEGPQLALPNYVYTLNVQTLTWTSHNIDVPSSISGPRYYHAAVLVNETSVFIMFGKPKVGIAATDSVLVLDARNASAIAYSPTYPLAELAKPLAEPTYALVDSKEENASISTGAIVGIVVGVLALLLIALVAAFLCIRKRKREKANEKMEELEVDWDNIDTGFREEPPVLSTYYNNSMSPSTTLVSSPQIPSSTGDHKVIRRSMYAPALAPEINLVKPDGADESTEHSTVKNEEKLS</sequence>
<proteinExistence type="predicted"/>
<keyword evidence="2" id="KW-0677">Repeat</keyword>
<evidence type="ECO:0000313" key="6">
    <source>
        <dbReference type="Proteomes" id="UP000603453"/>
    </source>
</evidence>
<keyword evidence="4" id="KW-0472">Membrane</keyword>
<dbReference type="SUPFAM" id="SSF117281">
    <property type="entry name" value="Kelch motif"/>
    <property type="match status" value="1"/>
</dbReference>
<accession>A0A8H7RPI6</accession>
<evidence type="ECO:0000256" key="3">
    <source>
        <dbReference type="SAM" id="MobiDB-lite"/>
    </source>
</evidence>
<feature type="compositionally biased region" description="Basic and acidic residues" evidence="3">
    <location>
        <begin position="474"/>
        <end position="487"/>
    </location>
</feature>
<dbReference type="EMBL" id="JAEPRD010000003">
    <property type="protein sequence ID" value="KAG2213448.1"/>
    <property type="molecule type" value="Genomic_DNA"/>
</dbReference>
<dbReference type="PANTHER" id="PTHR46093">
    <property type="entry name" value="ACYL-COA-BINDING DOMAIN-CONTAINING PROTEIN 5"/>
    <property type="match status" value="1"/>
</dbReference>
<organism evidence="5 6">
    <name type="scientific">Mucor saturninus</name>
    <dbReference type="NCBI Taxonomy" id="64648"/>
    <lineage>
        <taxon>Eukaryota</taxon>
        <taxon>Fungi</taxon>
        <taxon>Fungi incertae sedis</taxon>
        <taxon>Mucoromycota</taxon>
        <taxon>Mucoromycotina</taxon>
        <taxon>Mucoromycetes</taxon>
        <taxon>Mucorales</taxon>
        <taxon>Mucorineae</taxon>
        <taxon>Mucoraceae</taxon>
        <taxon>Mucor</taxon>
    </lineage>
</organism>
<evidence type="ECO:0000256" key="4">
    <source>
        <dbReference type="SAM" id="Phobius"/>
    </source>
</evidence>
<keyword evidence="4" id="KW-1133">Transmembrane helix</keyword>
<comment type="caution">
    <text evidence="5">The sequence shown here is derived from an EMBL/GenBank/DDBJ whole genome shotgun (WGS) entry which is preliminary data.</text>
</comment>
<gene>
    <name evidence="5" type="ORF">INT47_009122</name>
</gene>
<keyword evidence="1" id="KW-0880">Kelch repeat</keyword>
<reference evidence="5" key="1">
    <citation type="submission" date="2020-12" db="EMBL/GenBank/DDBJ databases">
        <title>Metabolic potential, ecology and presence of endohyphal bacteria is reflected in genomic diversity of Mucoromycotina.</title>
        <authorList>
            <person name="Muszewska A."/>
            <person name="Okrasinska A."/>
            <person name="Steczkiewicz K."/>
            <person name="Drgas O."/>
            <person name="Orlowska M."/>
            <person name="Perlinska-Lenart U."/>
            <person name="Aleksandrzak-Piekarczyk T."/>
            <person name="Szatraj K."/>
            <person name="Zielenkiewicz U."/>
            <person name="Pilsyk S."/>
            <person name="Malc E."/>
            <person name="Mieczkowski P."/>
            <person name="Kruszewska J.S."/>
            <person name="Biernat P."/>
            <person name="Pawlowska J."/>
        </authorList>
    </citation>
    <scope>NUCLEOTIDE SEQUENCE</scope>
    <source>
        <strain evidence="5">WA0000017839</strain>
    </source>
</reference>
<dbReference type="AlphaFoldDB" id="A0A8H7RPI6"/>
<evidence type="ECO:0000256" key="1">
    <source>
        <dbReference type="ARBA" id="ARBA00022441"/>
    </source>
</evidence>
<dbReference type="InterPro" id="IPR015915">
    <property type="entry name" value="Kelch-typ_b-propeller"/>
</dbReference>